<dbReference type="EC" id="2.1.1.297" evidence="5"/>
<organism evidence="8 9">
    <name type="scientific">Saccharicrinis fermentans DSM 9555 = JCM 21142</name>
    <dbReference type="NCBI Taxonomy" id="869213"/>
    <lineage>
        <taxon>Bacteria</taxon>
        <taxon>Pseudomonadati</taxon>
        <taxon>Bacteroidota</taxon>
        <taxon>Bacteroidia</taxon>
        <taxon>Marinilabiliales</taxon>
        <taxon>Marinilabiliaceae</taxon>
        <taxon>Saccharicrinis</taxon>
    </lineage>
</organism>
<dbReference type="NCBIfam" id="TIGR03534">
    <property type="entry name" value="RF_mod_PrmC"/>
    <property type="match status" value="1"/>
</dbReference>
<keyword evidence="1 5" id="KW-0489">Methyltransferase</keyword>
<keyword evidence="3 5" id="KW-0949">S-adenosyl-L-methionine</keyword>
<evidence type="ECO:0000313" key="8">
    <source>
        <dbReference type="EMBL" id="GAF02468.1"/>
    </source>
</evidence>
<dbReference type="HAMAP" id="MF_02126">
    <property type="entry name" value="RF_methyltr_PrmC"/>
    <property type="match status" value="1"/>
</dbReference>
<dbReference type="InterPro" id="IPR040758">
    <property type="entry name" value="PrmC_N"/>
</dbReference>
<dbReference type="Gene3D" id="1.10.8.10">
    <property type="entry name" value="DNA helicase RuvA subunit, C-terminal domain"/>
    <property type="match status" value="1"/>
</dbReference>
<comment type="caution">
    <text evidence="5">Lacks conserved residue(s) required for the propagation of feature annotation.</text>
</comment>
<feature type="domain" description="Release factor glutamine methyltransferase N-terminal" evidence="7">
    <location>
        <begin position="11"/>
        <end position="79"/>
    </location>
</feature>
<comment type="similarity">
    <text evidence="5">Belongs to the protein N5-glutamine methyltransferase family. PrmC subfamily.</text>
</comment>
<reference evidence="8 9" key="1">
    <citation type="journal article" date="2014" name="Genome Announc.">
        <title>Draft Genome Sequence of Cytophaga fermentans JCM 21142T, a Facultative Anaerobe Isolated from Marine Mud.</title>
        <authorList>
            <person name="Starns D."/>
            <person name="Oshima K."/>
            <person name="Suda W."/>
            <person name="Iino T."/>
            <person name="Yuki M."/>
            <person name="Inoue J."/>
            <person name="Kitamura K."/>
            <person name="Iida T."/>
            <person name="Darby A."/>
            <person name="Hattori M."/>
            <person name="Ohkuma M."/>
        </authorList>
    </citation>
    <scope>NUCLEOTIDE SEQUENCE [LARGE SCALE GENOMIC DNA]</scope>
    <source>
        <strain evidence="8 9">JCM 21142</strain>
    </source>
</reference>
<sequence>MDFSNIKQISAQFKKELEGIYPPEEIRNFIWIIFEHLLGFTKTDIMMKETQTLNAEQQDFCRHALHQLTQYEPIQHIIGSTIFYGLTFKVNRHVLIPRPETEELVEWILQDNTIPAPSILDIGTGSGCIPVVLKKNLPKAEVSAWDISPEALSIARDNARINDLTITYQLNDALQPTVFPTQKLDIIVSNPPYIRILEKEWMHHNVLQYEPHLALFVADNDPLIFYRKIAQLAYQFLKSNGFLYVEINEALGKETCALFREIGFTSIELRKDLFGKDRMVKAGF</sequence>
<dbReference type="SUPFAM" id="SSF53335">
    <property type="entry name" value="S-adenosyl-L-methionine-dependent methyltransferases"/>
    <property type="match status" value="1"/>
</dbReference>
<proteinExistence type="inferred from homology"/>
<dbReference type="InterPro" id="IPR019874">
    <property type="entry name" value="RF_methyltr_PrmC"/>
</dbReference>
<feature type="binding site" evidence="5">
    <location>
        <begin position="190"/>
        <end position="193"/>
    </location>
    <ligand>
        <name>substrate</name>
    </ligand>
</feature>
<gene>
    <name evidence="5" type="primary">prmC</name>
    <name evidence="8" type="ORF">JCM21142_31103</name>
</gene>
<dbReference type="GO" id="GO:0003676">
    <property type="term" value="F:nucleic acid binding"/>
    <property type="evidence" value="ECO:0007669"/>
    <property type="project" value="InterPro"/>
</dbReference>
<evidence type="ECO:0000313" key="9">
    <source>
        <dbReference type="Proteomes" id="UP000019402"/>
    </source>
</evidence>
<feature type="binding site" evidence="5">
    <location>
        <position position="190"/>
    </location>
    <ligand>
        <name>S-adenosyl-L-methionine</name>
        <dbReference type="ChEBI" id="CHEBI:59789"/>
    </ligand>
</feature>
<keyword evidence="2 5" id="KW-0808">Transferase</keyword>
<dbReference type="InterPro" id="IPR050320">
    <property type="entry name" value="N5-glutamine_MTase"/>
</dbReference>
<dbReference type="Pfam" id="PF17827">
    <property type="entry name" value="PrmC_N"/>
    <property type="match status" value="1"/>
</dbReference>
<feature type="domain" description="Methyltransferase small" evidence="6">
    <location>
        <begin position="115"/>
        <end position="195"/>
    </location>
</feature>
<dbReference type="AlphaFoldDB" id="W7Y4F7"/>
<dbReference type="PROSITE" id="PS00092">
    <property type="entry name" value="N6_MTASE"/>
    <property type="match status" value="1"/>
</dbReference>
<dbReference type="EMBL" id="BAMD01000009">
    <property type="protein sequence ID" value="GAF02468.1"/>
    <property type="molecule type" value="Genomic_DNA"/>
</dbReference>
<dbReference type="Gene3D" id="3.40.50.150">
    <property type="entry name" value="Vaccinia Virus protein VP39"/>
    <property type="match status" value="1"/>
</dbReference>
<comment type="caution">
    <text evidence="8">The sequence shown here is derived from an EMBL/GenBank/DDBJ whole genome shotgun (WGS) entry which is preliminary data.</text>
</comment>
<dbReference type="OrthoDB" id="9800643at2"/>
<dbReference type="RefSeq" id="WP_027472812.1">
    <property type="nucleotide sequence ID" value="NZ_BAMD01000009.1"/>
</dbReference>
<dbReference type="CDD" id="cd02440">
    <property type="entry name" value="AdoMet_MTases"/>
    <property type="match status" value="1"/>
</dbReference>
<feature type="binding site" evidence="5">
    <location>
        <position position="146"/>
    </location>
    <ligand>
        <name>S-adenosyl-L-methionine</name>
        <dbReference type="ChEBI" id="CHEBI:59789"/>
    </ligand>
</feature>
<keyword evidence="9" id="KW-1185">Reference proteome</keyword>
<name>W7Y4F7_9BACT</name>
<dbReference type="eggNOG" id="COG2890">
    <property type="taxonomic scope" value="Bacteria"/>
</dbReference>
<dbReference type="STRING" id="869213.GCA_000517085_03398"/>
<dbReference type="PANTHER" id="PTHR18895">
    <property type="entry name" value="HEMK METHYLTRANSFERASE"/>
    <property type="match status" value="1"/>
</dbReference>
<protein>
    <recommendedName>
        <fullName evidence="5">Release factor glutamine methyltransferase</fullName>
        <shortName evidence="5">RF MTase</shortName>
        <ecNumber evidence="5">2.1.1.297</ecNumber>
    </recommendedName>
    <alternativeName>
        <fullName evidence="5">N5-glutamine methyltransferase PrmC</fullName>
    </alternativeName>
    <alternativeName>
        <fullName evidence="5">Protein-(glutamine-N5) MTase PrmC</fullName>
    </alternativeName>
    <alternativeName>
        <fullName evidence="5">Protein-glutamine N-methyltransferase PrmC</fullName>
    </alternativeName>
</protein>
<evidence type="ECO:0000256" key="5">
    <source>
        <dbReference type="HAMAP-Rule" id="MF_02126"/>
    </source>
</evidence>
<dbReference type="InterPro" id="IPR004556">
    <property type="entry name" value="HemK-like"/>
</dbReference>
<comment type="function">
    <text evidence="5">Methylates the class 1 translation termination release factors RF1/PrfA and RF2/PrfB on the glutamine residue of the universally conserved GGQ motif.</text>
</comment>
<dbReference type="PANTHER" id="PTHR18895:SF74">
    <property type="entry name" value="MTRF1L RELEASE FACTOR GLUTAMINE METHYLTRANSFERASE"/>
    <property type="match status" value="1"/>
</dbReference>
<dbReference type="GO" id="GO:0032259">
    <property type="term" value="P:methylation"/>
    <property type="evidence" value="ECO:0007669"/>
    <property type="project" value="UniProtKB-KW"/>
</dbReference>
<dbReference type="InterPro" id="IPR002052">
    <property type="entry name" value="DNA_methylase_N6_adenine_CS"/>
</dbReference>
<dbReference type="Proteomes" id="UP000019402">
    <property type="component" value="Unassembled WGS sequence"/>
</dbReference>
<dbReference type="GO" id="GO:0102559">
    <property type="term" value="F:peptide chain release factor N(5)-glutamine methyltransferase activity"/>
    <property type="evidence" value="ECO:0007669"/>
    <property type="project" value="UniProtKB-EC"/>
</dbReference>
<comment type="catalytic activity">
    <reaction evidence="4 5">
        <text>L-glutaminyl-[peptide chain release factor] + S-adenosyl-L-methionine = N(5)-methyl-L-glutaminyl-[peptide chain release factor] + S-adenosyl-L-homocysteine + H(+)</text>
        <dbReference type="Rhea" id="RHEA:42896"/>
        <dbReference type="Rhea" id="RHEA-COMP:10271"/>
        <dbReference type="Rhea" id="RHEA-COMP:10272"/>
        <dbReference type="ChEBI" id="CHEBI:15378"/>
        <dbReference type="ChEBI" id="CHEBI:30011"/>
        <dbReference type="ChEBI" id="CHEBI:57856"/>
        <dbReference type="ChEBI" id="CHEBI:59789"/>
        <dbReference type="ChEBI" id="CHEBI:61891"/>
        <dbReference type="EC" id="2.1.1.297"/>
    </reaction>
</comment>
<evidence type="ECO:0000259" key="7">
    <source>
        <dbReference type="Pfam" id="PF17827"/>
    </source>
</evidence>
<evidence type="ECO:0000256" key="1">
    <source>
        <dbReference type="ARBA" id="ARBA00022603"/>
    </source>
</evidence>
<dbReference type="InterPro" id="IPR029063">
    <property type="entry name" value="SAM-dependent_MTases_sf"/>
</dbReference>
<dbReference type="NCBIfam" id="TIGR00536">
    <property type="entry name" value="hemK_fam"/>
    <property type="match status" value="1"/>
</dbReference>
<evidence type="ECO:0000259" key="6">
    <source>
        <dbReference type="Pfam" id="PF05175"/>
    </source>
</evidence>
<evidence type="ECO:0000256" key="2">
    <source>
        <dbReference type="ARBA" id="ARBA00022679"/>
    </source>
</evidence>
<evidence type="ECO:0000256" key="4">
    <source>
        <dbReference type="ARBA" id="ARBA00048391"/>
    </source>
</evidence>
<evidence type="ECO:0000256" key="3">
    <source>
        <dbReference type="ARBA" id="ARBA00022691"/>
    </source>
</evidence>
<dbReference type="Pfam" id="PF05175">
    <property type="entry name" value="MTS"/>
    <property type="match status" value="1"/>
</dbReference>
<dbReference type="InterPro" id="IPR007848">
    <property type="entry name" value="Small_mtfrase_dom"/>
</dbReference>
<feature type="binding site" evidence="5">
    <location>
        <begin position="123"/>
        <end position="127"/>
    </location>
    <ligand>
        <name>S-adenosyl-L-methionine</name>
        <dbReference type="ChEBI" id="CHEBI:59789"/>
    </ligand>
</feature>
<accession>W7Y4F7</accession>